<protein>
    <submittedName>
        <fullName evidence="2">Uncharacterized protein</fullName>
    </submittedName>
</protein>
<reference evidence="2 3" key="1">
    <citation type="submission" date="2019-10" db="EMBL/GenBank/DDBJ databases">
        <authorList>
            <person name="Palmer J.M."/>
        </authorList>
    </citation>
    <scope>NUCLEOTIDE SEQUENCE [LARGE SCALE GENOMIC DNA]</scope>
    <source>
        <strain evidence="2 3">TWF694</strain>
    </source>
</reference>
<dbReference type="Proteomes" id="UP001365542">
    <property type="component" value="Unassembled WGS sequence"/>
</dbReference>
<evidence type="ECO:0000256" key="1">
    <source>
        <dbReference type="SAM" id="SignalP"/>
    </source>
</evidence>
<dbReference type="AlphaFoldDB" id="A0AAV9WZ74"/>
<sequence length="122" mass="13436">MWPHIFEFVTFILALATTSSAWVTIAMDEYGTKDCTGPMLYTHWPSVTDCINVDYFTNSIWINAGSGYFAGVAVAHFNSGCSLDSRIGRIPGLNDTGTCIDANNTFPLARPWGGRIKSIMFQ</sequence>
<proteinExistence type="predicted"/>
<comment type="caution">
    <text evidence="2">The sequence shown here is derived from an EMBL/GenBank/DDBJ whole genome shotgun (WGS) entry which is preliminary data.</text>
</comment>
<feature type="signal peptide" evidence="1">
    <location>
        <begin position="1"/>
        <end position="21"/>
    </location>
</feature>
<evidence type="ECO:0000313" key="2">
    <source>
        <dbReference type="EMBL" id="KAK6530447.1"/>
    </source>
</evidence>
<dbReference type="EMBL" id="JAVHJO010000013">
    <property type="protein sequence ID" value="KAK6530447.1"/>
    <property type="molecule type" value="Genomic_DNA"/>
</dbReference>
<gene>
    <name evidence="2" type="ORF">TWF694_003799</name>
</gene>
<organism evidence="2 3">
    <name type="scientific">Orbilia ellipsospora</name>
    <dbReference type="NCBI Taxonomy" id="2528407"/>
    <lineage>
        <taxon>Eukaryota</taxon>
        <taxon>Fungi</taxon>
        <taxon>Dikarya</taxon>
        <taxon>Ascomycota</taxon>
        <taxon>Pezizomycotina</taxon>
        <taxon>Orbiliomycetes</taxon>
        <taxon>Orbiliales</taxon>
        <taxon>Orbiliaceae</taxon>
        <taxon>Orbilia</taxon>
    </lineage>
</organism>
<name>A0AAV9WZ74_9PEZI</name>
<evidence type="ECO:0000313" key="3">
    <source>
        <dbReference type="Proteomes" id="UP001365542"/>
    </source>
</evidence>
<feature type="chain" id="PRO_5043979119" evidence="1">
    <location>
        <begin position="22"/>
        <end position="122"/>
    </location>
</feature>
<accession>A0AAV9WZ74</accession>
<keyword evidence="1" id="KW-0732">Signal</keyword>
<keyword evidence="3" id="KW-1185">Reference proteome</keyword>